<dbReference type="Gene3D" id="3.40.50.300">
    <property type="entry name" value="P-loop containing nucleotide triphosphate hydrolases"/>
    <property type="match status" value="2"/>
</dbReference>
<dbReference type="SUPFAM" id="SSF52540">
    <property type="entry name" value="P-loop containing nucleoside triphosphate hydrolases"/>
    <property type="match status" value="1"/>
</dbReference>
<dbReference type="Proteomes" id="UP000235619">
    <property type="component" value="Unassembled WGS sequence"/>
</dbReference>
<dbReference type="GO" id="GO:0005525">
    <property type="term" value="F:GTP binding"/>
    <property type="evidence" value="ECO:0007669"/>
    <property type="project" value="InterPro"/>
</dbReference>
<dbReference type="PANTHER" id="PTHR23305">
    <property type="entry name" value="OBG GTPASE FAMILY"/>
    <property type="match status" value="1"/>
</dbReference>
<dbReference type="PRINTS" id="PR00326">
    <property type="entry name" value="GTP1OBG"/>
</dbReference>
<evidence type="ECO:0000313" key="6">
    <source>
        <dbReference type="Proteomes" id="UP000235619"/>
    </source>
</evidence>
<protein>
    <submittedName>
        <fullName evidence="5">Redox-regulated ATPase YchF</fullName>
    </submittedName>
</protein>
<evidence type="ECO:0000256" key="1">
    <source>
        <dbReference type="ARBA" id="ARBA00022741"/>
    </source>
</evidence>
<feature type="coiled-coil region" evidence="3">
    <location>
        <begin position="129"/>
        <end position="174"/>
    </location>
</feature>
<dbReference type="GO" id="GO:0016887">
    <property type="term" value="F:ATP hydrolysis activity"/>
    <property type="evidence" value="ECO:0007669"/>
    <property type="project" value="InterPro"/>
</dbReference>
<proteinExistence type="predicted"/>
<feature type="non-terminal residue" evidence="5">
    <location>
        <position position="266"/>
    </location>
</feature>
<dbReference type="InterPro" id="IPR006073">
    <property type="entry name" value="GTP-bd"/>
</dbReference>
<dbReference type="InterPro" id="IPR041706">
    <property type="entry name" value="YchF_N"/>
</dbReference>
<keyword evidence="1" id="KW-0547">Nucleotide-binding</keyword>
<accession>A0A2N7QF50</accession>
<dbReference type="AlphaFoldDB" id="A0A2N7QF50"/>
<comment type="caution">
    <text evidence="5">The sequence shown here is derived from an EMBL/GenBank/DDBJ whole genome shotgun (WGS) entry which is preliminary data.</text>
</comment>
<dbReference type="NCBIfam" id="TIGR00092">
    <property type="entry name" value="redox-regulated ATPase YchF"/>
    <property type="match status" value="1"/>
</dbReference>
<evidence type="ECO:0000256" key="2">
    <source>
        <dbReference type="ARBA" id="ARBA00022842"/>
    </source>
</evidence>
<dbReference type="InterPro" id="IPR027417">
    <property type="entry name" value="P-loop_NTPase"/>
</dbReference>
<dbReference type="GO" id="GO:0005737">
    <property type="term" value="C:cytoplasm"/>
    <property type="evidence" value="ECO:0007669"/>
    <property type="project" value="TreeGrafter"/>
</dbReference>
<name>A0A2N7QF50_9BACT</name>
<dbReference type="EMBL" id="PNJD01000196">
    <property type="protein sequence ID" value="PMP97341.1"/>
    <property type="molecule type" value="Genomic_DNA"/>
</dbReference>
<gene>
    <name evidence="5" type="ORF">C0169_03305</name>
</gene>
<dbReference type="Pfam" id="PF01926">
    <property type="entry name" value="MMR_HSR1"/>
    <property type="match status" value="1"/>
</dbReference>
<dbReference type="InterPro" id="IPR004396">
    <property type="entry name" value="ATPase_YchF/OLA1"/>
</dbReference>
<evidence type="ECO:0000259" key="4">
    <source>
        <dbReference type="PROSITE" id="PS51710"/>
    </source>
</evidence>
<evidence type="ECO:0000313" key="5">
    <source>
        <dbReference type="EMBL" id="PMP97341.1"/>
    </source>
</evidence>
<dbReference type="PROSITE" id="PS51710">
    <property type="entry name" value="G_OBG"/>
    <property type="match status" value="1"/>
</dbReference>
<reference evidence="5 6" key="1">
    <citation type="submission" date="2018-01" db="EMBL/GenBank/DDBJ databases">
        <title>Metagenomic assembled genomes from two thermal pools in the Uzon Caldera, Kamchatka, Russia.</title>
        <authorList>
            <person name="Wilkins L."/>
            <person name="Ettinger C."/>
        </authorList>
    </citation>
    <scope>NUCLEOTIDE SEQUENCE [LARGE SCALE GENOMIC DNA]</scope>
    <source>
        <strain evidence="5">ARK-04</strain>
    </source>
</reference>
<evidence type="ECO:0000256" key="3">
    <source>
        <dbReference type="SAM" id="Coils"/>
    </source>
</evidence>
<dbReference type="InterPro" id="IPR031167">
    <property type="entry name" value="G_OBG"/>
</dbReference>
<dbReference type="CDD" id="cd01900">
    <property type="entry name" value="YchF"/>
    <property type="match status" value="1"/>
</dbReference>
<keyword evidence="3" id="KW-0175">Coiled coil</keyword>
<organism evidence="5 6">
    <name type="scientific">Thermodesulfobacterium geofontis</name>
    <dbReference type="NCBI Taxonomy" id="1295609"/>
    <lineage>
        <taxon>Bacteria</taxon>
        <taxon>Pseudomonadati</taxon>
        <taxon>Thermodesulfobacteriota</taxon>
        <taxon>Thermodesulfobacteria</taxon>
        <taxon>Thermodesulfobacteriales</taxon>
        <taxon>Thermodesulfobacteriaceae</taxon>
        <taxon>Thermodesulfobacterium</taxon>
    </lineage>
</organism>
<dbReference type="GO" id="GO:0005524">
    <property type="term" value="F:ATP binding"/>
    <property type="evidence" value="ECO:0007669"/>
    <property type="project" value="InterPro"/>
</dbReference>
<sequence length="266" mass="29821">MEIGIVGLPNAGKSTIFNALIQANKAEVANYPFCTIEPNIGIVNVPDERVYKIAELEKSKKATPATIKFIDIAGLVRGASKGEGLGNQFLSYIRQVSAIAHVIRCFEDQNISHVEGSIDPVRDAEIVEVELIMADLKTLEKRLEKTKKLVKTDTKSAKAELETLLKAKALLEELKPLRQNLNLFKESEINFLEKELFLLTIKPMMYIANISEKDLPEGEKNPSVINLKDFASKNEISIIVLCGKIEQELIELPEEERKEFMEVLNL</sequence>
<dbReference type="PANTHER" id="PTHR23305:SF18">
    <property type="entry name" value="OBG-TYPE G DOMAIN-CONTAINING PROTEIN"/>
    <property type="match status" value="1"/>
</dbReference>
<feature type="domain" description="OBG-type G" evidence="4">
    <location>
        <begin position="1"/>
        <end position="261"/>
    </location>
</feature>
<keyword evidence="2" id="KW-0460">Magnesium</keyword>